<dbReference type="AlphaFoldDB" id="A0A239Q032"/>
<dbReference type="InterPro" id="IPR002145">
    <property type="entry name" value="CopG"/>
</dbReference>
<reference evidence="2 3" key="1">
    <citation type="submission" date="2017-07" db="EMBL/GenBank/DDBJ databases">
        <authorList>
            <person name="Sun Z.S."/>
            <person name="Albrecht U."/>
            <person name="Echele G."/>
            <person name="Lee C.C."/>
        </authorList>
    </citation>
    <scope>NUCLEOTIDE SEQUENCE [LARGE SCALE GENOMIC DNA]</scope>
    <source>
        <strain evidence="2 3">CGMCC 1.12710</strain>
    </source>
</reference>
<name>A0A239Q032_9PROT</name>
<evidence type="ECO:0000259" key="1">
    <source>
        <dbReference type="Pfam" id="PF01402"/>
    </source>
</evidence>
<dbReference type="EMBL" id="FZQA01000009">
    <property type="protein sequence ID" value="SNT75688.1"/>
    <property type="molecule type" value="Genomic_DNA"/>
</dbReference>
<proteinExistence type="predicted"/>
<gene>
    <name evidence="2" type="ORF">SAMN06297382_2836</name>
</gene>
<evidence type="ECO:0000313" key="2">
    <source>
        <dbReference type="EMBL" id="SNT75688.1"/>
    </source>
</evidence>
<organism evidence="2 3">
    <name type="scientific">Amphiplicatus metriothermophilus</name>
    <dbReference type="NCBI Taxonomy" id="1519374"/>
    <lineage>
        <taxon>Bacteria</taxon>
        <taxon>Pseudomonadati</taxon>
        <taxon>Pseudomonadota</taxon>
        <taxon>Alphaproteobacteria</taxon>
        <taxon>Parvularculales</taxon>
        <taxon>Parvularculaceae</taxon>
        <taxon>Amphiplicatus</taxon>
    </lineage>
</organism>
<accession>A0A239Q032</accession>
<dbReference type="Proteomes" id="UP000198346">
    <property type="component" value="Unassembled WGS sequence"/>
</dbReference>
<evidence type="ECO:0000313" key="3">
    <source>
        <dbReference type="Proteomes" id="UP000198346"/>
    </source>
</evidence>
<dbReference type="CDD" id="cd21631">
    <property type="entry name" value="RHH_CopG_NikR-like"/>
    <property type="match status" value="1"/>
</dbReference>
<feature type="domain" description="Ribbon-helix-helix protein CopG" evidence="1">
    <location>
        <begin position="20"/>
        <end position="59"/>
    </location>
</feature>
<sequence>MTLCITMMAMPNRRKHKPMKRITVTVDPDDYAAFDRLAQEGEVTASWLIRRSMREFLERRDKDGAVALNIGPARRRAAGGA</sequence>
<dbReference type="GO" id="GO:0006355">
    <property type="term" value="P:regulation of DNA-templated transcription"/>
    <property type="evidence" value="ECO:0007669"/>
    <property type="project" value="InterPro"/>
</dbReference>
<dbReference type="Pfam" id="PF01402">
    <property type="entry name" value="RHH_1"/>
    <property type="match status" value="1"/>
</dbReference>
<protein>
    <submittedName>
        <fullName evidence="2">Ribbon-helix-helix protein, copG family</fullName>
    </submittedName>
</protein>
<keyword evidence="3" id="KW-1185">Reference proteome</keyword>